<evidence type="ECO:0000256" key="2">
    <source>
        <dbReference type="ARBA" id="ARBA00022761"/>
    </source>
</evidence>
<dbReference type="PANTHER" id="PTHR35496">
    <property type="entry name" value="2S SEED STORAGE PROTEIN 1-RELATED"/>
    <property type="match status" value="1"/>
</dbReference>
<gene>
    <name evidence="5" type="ORF">Dsin_022915</name>
</gene>
<accession>A0AAE0A2F1</accession>
<evidence type="ECO:0000256" key="3">
    <source>
        <dbReference type="ARBA" id="ARBA00023129"/>
    </source>
</evidence>
<evidence type="ECO:0000256" key="1">
    <source>
        <dbReference type="ARBA" id="ARBA00008262"/>
    </source>
</evidence>
<dbReference type="EMBL" id="JANJYJ010000007">
    <property type="protein sequence ID" value="KAK3199500.1"/>
    <property type="molecule type" value="Genomic_DNA"/>
</dbReference>
<evidence type="ECO:0000256" key="4">
    <source>
        <dbReference type="SAM" id="SignalP"/>
    </source>
</evidence>
<keyword evidence="3" id="KW-0708">Seed storage protein</keyword>
<name>A0AAE0A2F1_9ROSI</name>
<sequence length="142" mass="16227">MAALTSLVAILAAVVLIAATSAYALRTTISAVVINEVMNPNHHQQSNCREEIQSAYPRNCGYYITQDPRRIAYDKLCCWEMEKLDNECQCQALEQLVQEVKVQAEEKQQMPRMDMKDVIKRAENVPVFCNLQQRCKFQSLSL</sequence>
<comment type="caution">
    <text evidence="5">The sequence shown here is derived from an EMBL/GenBank/DDBJ whole genome shotgun (WGS) entry which is preliminary data.</text>
</comment>
<evidence type="ECO:0000313" key="5">
    <source>
        <dbReference type="EMBL" id="KAK3199500.1"/>
    </source>
</evidence>
<dbReference type="GO" id="GO:0045735">
    <property type="term" value="F:nutrient reservoir activity"/>
    <property type="evidence" value="ECO:0007669"/>
    <property type="project" value="UniProtKB-KW"/>
</dbReference>
<dbReference type="InterPro" id="IPR000617">
    <property type="entry name" value="Napin/2SS/CON"/>
</dbReference>
<dbReference type="AlphaFoldDB" id="A0AAE0A2F1"/>
<keyword evidence="6" id="KW-1185">Reference proteome</keyword>
<reference evidence="5" key="1">
    <citation type="journal article" date="2023" name="Plant J.">
        <title>Genome sequences and population genomics provide insights into the demographic history, inbreeding, and mutation load of two 'living fossil' tree species of Dipteronia.</title>
        <authorList>
            <person name="Feng Y."/>
            <person name="Comes H.P."/>
            <person name="Chen J."/>
            <person name="Zhu S."/>
            <person name="Lu R."/>
            <person name="Zhang X."/>
            <person name="Li P."/>
            <person name="Qiu J."/>
            <person name="Olsen K.M."/>
            <person name="Qiu Y."/>
        </authorList>
    </citation>
    <scope>NUCLEOTIDE SEQUENCE</scope>
    <source>
        <strain evidence="5">NBL</strain>
    </source>
</reference>
<dbReference type="Gene3D" id="1.10.110.10">
    <property type="entry name" value="Plant lipid-transfer and hydrophobic proteins"/>
    <property type="match status" value="1"/>
</dbReference>
<proteinExistence type="inferred from homology"/>
<comment type="similarity">
    <text evidence="1">Belongs to the 2S seed storage albumins family.</text>
</comment>
<organism evidence="5 6">
    <name type="scientific">Dipteronia sinensis</name>
    <dbReference type="NCBI Taxonomy" id="43782"/>
    <lineage>
        <taxon>Eukaryota</taxon>
        <taxon>Viridiplantae</taxon>
        <taxon>Streptophyta</taxon>
        <taxon>Embryophyta</taxon>
        <taxon>Tracheophyta</taxon>
        <taxon>Spermatophyta</taxon>
        <taxon>Magnoliopsida</taxon>
        <taxon>eudicotyledons</taxon>
        <taxon>Gunneridae</taxon>
        <taxon>Pentapetalae</taxon>
        <taxon>rosids</taxon>
        <taxon>malvids</taxon>
        <taxon>Sapindales</taxon>
        <taxon>Sapindaceae</taxon>
        <taxon>Hippocastanoideae</taxon>
        <taxon>Acereae</taxon>
        <taxon>Dipteronia</taxon>
    </lineage>
</organism>
<evidence type="ECO:0008006" key="7">
    <source>
        <dbReference type="Google" id="ProtNLM"/>
    </source>
</evidence>
<dbReference type="PANTHER" id="PTHR35496:SF4">
    <property type="entry name" value="2S SULFUR-RICH SEED STORAGE PROTEIN 2-LIKE"/>
    <property type="match status" value="1"/>
</dbReference>
<feature type="chain" id="PRO_5042288682" description="Bifunctional inhibitor/plant lipid transfer protein/seed storage helical domain-containing protein" evidence="4">
    <location>
        <begin position="25"/>
        <end position="142"/>
    </location>
</feature>
<dbReference type="Proteomes" id="UP001281410">
    <property type="component" value="Unassembled WGS sequence"/>
</dbReference>
<feature type="signal peptide" evidence="4">
    <location>
        <begin position="1"/>
        <end position="24"/>
    </location>
</feature>
<dbReference type="SUPFAM" id="SSF47699">
    <property type="entry name" value="Bifunctional inhibitor/lipid-transfer protein/seed storage 2S albumin"/>
    <property type="match status" value="1"/>
</dbReference>
<keyword evidence="4" id="KW-0732">Signal</keyword>
<evidence type="ECO:0000313" key="6">
    <source>
        <dbReference type="Proteomes" id="UP001281410"/>
    </source>
</evidence>
<dbReference type="InterPro" id="IPR036312">
    <property type="entry name" value="Bifun_inhib/LTP/seed_sf"/>
</dbReference>
<keyword evidence="2" id="KW-0758">Storage protein</keyword>
<protein>
    <recommendedName>
        <fullName evidence="7">Bifunctional inhibitor/plant lipid transfer protein/seed storage helical domain-containing protein</fullName>
    </recommendedName>
</protein>